<dbReference type="AlphaFoldDB" id="A0A5C4WTM3"/>
<protein>
    <submittedName>
        <fullName evidence="1">Uncharacterized protein</fullName>
    </submittedName>
</protein>
<accession>A0A5C4WTM3</accession>
<comment type="caution">
    <text evidence="1">The sequence shown here is derived from an EMBL/GenBank/DDBJ whole genome shotgun (WGS) entry which is preliminary data.</text>
</comment>
<dbReference type="OrthoDB" id="4546154at2"/>
<reference evidence="1 2" key="1">
    <citation type="submission" date="2019-10" db="EMBL/GenBank/DDBJ databases">
        <title>Nonomuraea sp. nov., isolated from Phyllanthus amarus.</title>
        <authorList>
            <person name="Klykleung N."/>
            <person name="Tanasupawat S."/>
        </authorList>
    </citation>
    <scope>NUCLEOTIDE SEQUENCE [LARGE SCALE GENOMIC DNA]</scope>
    <source>
        <strain evidence="1 2">PA1-10</strain>
    </source>
</reference>
<proteinExistence type="predicted"/>
<dbReference type="EMBL" id="VDLX02000003">
    <property type="protein sequence ID" value="KAB8196114.1"/>
    <property type="molecule type" value="Genomic_DNA"/>
</dbReference>
<accession>A0A5P9Z5K2</accession>
<keyword evidence="2" id="KW-1185">Reference proteome</keyword>
<evidence type="ECO:0000313" key="1">
    <source>
        <dbReference type="EMBL" id="KAB8196114.1"/>
    </source>
</evidence>
<evidence type="ECO:0000313" key="2">
    <source>
        <dbReference type="Proteomes" id="UP000312512"/>
    </source>
</evidence>
<gene>
    <name evidence="1" type="ORF">FH608_010375</name>
</gene>
<dbReference type="Proteomes" id="UP000312512">
    <property type="component" value="Unassembled WGS sequence"/>
</dbReference>
<organism evidence="1 2">
    <name type="scientific">Nonomuraea phyllanthi</name>
    <dbReference type="NCBI Taxonomy" id="2219224"/>
    <lineage>
        <taxon>Bacteria</taxon>
        <taxon>Bacillati</taxon>
        <taxon>Actinomycetota</taxon>
        <taxon>Actinomycetes</taxon>
        <taxon>Streptosporangiales</taxon>
        <taxon>Streptosporangiaceae</taxon>
        <taxon>Nonomuraea</taxon>
    </lineage>
</organism>
<name>A0A5C4WTM3_9ACTN</name>
<sequence>MPNVKQSRGAPLNTRTHLTDLVEDLKRVVGARLLDPLDILFGTGAELRERLDVYARQWAESLLGEDDQAAAFTAVRLVRALYPSDTPFDPPVAWWGTPFGRAVFRRAGHPSASAVPLSVAAAVLGITRQGVHDLTVRGKLMRDPAGGVTVDSVRARLASRT</sequence>